<proteinExistence type="predicted"/>
<dbReference type="EMBL" id="MW434265">
    <property type="protein sequence ID" value="QRW42607.1"/>
    <property type="molecule type" value="Viral_cRNA"/>
</dbReference>
<organism evidence="4">
    <name type="scientific">Guadeloupe mosquito quaranja-like virus 1</name>
    <dbReference type="NCBI Taxonomy" id="2607737"/>
    <lineage>
        <taxon>Viruses</taxon>
        <taxon>Riboviria</taxon>
        <taxon>Orthornavirae</taxon>
        <taxon>Negarnaviricota</taxon>
        <taxon>Polyploviricotina</taxon>
        <taxon>Insthoviricetes</taxon>
        <taxon>Articulavirales</taxon>
        <taxon>Orthomyxoviridae</taxon>
        <taxon>Quaranjavirus</taxon>
    </lineage>
</organism>
<keyword evidence="1" id="KW-0812">Transmembrane</keyword>
<dbReference type="EMBL" id="MW434267">
    <property type="protein sequence ID" value="QRW42609.1"/>
    <property type="molecule type" value="Viral_cRNA"/>
</dbReference>
<keyword evidence="1" id="KW-0472">Membrane</keyword>
<feature type="transmembrane region" description="Helical" evidence="1">
    <location>
        <begin position="162"/>
        <end position="181"/>
    </location>
</feature>
<dbReference type="EMBL" id="MW434266">
    <property type="protein sequence ID" value="QRW42608.1"/>
    <property type="molecule type" value="Viral_cRNA"/>
</dbReference>
<evidence type="ECO:0008006" key="6">
    <source>
        <dbReference type="Google" id="ProtNLM"/>
    </source>
</evidence>
<sequence length="187" mass="20991">MLETMKQQGVWLLITLHHAMLSCASSHHIGCLKGRGDCVMDIEGLQFFTPHKVLNITTSNETALCEHLIREKVDPTAILCRKKGVFVDCAHCFKHDFLIHTHNIHNALTVQDQESERARTATLHSLCTRRTEYVTLFAQTVGALTAVCLFCLWKSGFTINQGFVFSIYLTLSVMGLILNVLNCVEIS</sequence>
<evidence type="ECO:0000313" key="2">
    <source>
        <dbReference type="EMBL" id="QRW42606.1"/>
    </source>
</evidence>
<reference evidence="4" key="1">
    <citation type="journal article" date="2020" name="bioRxiv">
        <title>Single mosquito metatranscriptomics identifies vectors, emerging pathogens and reservoirs in one assay.</title>
        <authorList>
            <person name="Batson J."/>
            <person name="Dudas G."/>
            <person name="Haas-Stapleton E."/>
            <person name="Kistler A.L."/>
            <person name="Li L.M."/>
            <person name="Logan P."/>
            <person name="Ratnasiri K."/>
            <person name="Retallack H."/>
        </authorList>
    </citation>
    <scope>NUCLEOTIDE SEQUENCE</scope>
    <source>
        <strain evidence="2">CMS002_017a_SAND</strain>
        <strain evidence="3">CMS002_017b_SAND</strain>
        <strain evidence="5">CMS002_017c_SAND</strain>
        <strain evidence="4">CMS002_017e_SAND</strain>
    </source>
</reference>
<evidence type="ECO:0000313" key="3">
    <source>
        <dbReference type="EMBL" id="QRW42607.1"/>
    </source>
</evidence>
<keyword evidence="1" id="KW-1133">Transmembrane helix</keyword>
<protein>
    <recommendedName>
        <fullName evidence="6">Glycoprotein</fullName>
    </recommendedName>
</protein>
<dbReference type="PROSITE" id="PS51257">
    <property type="entry name" value="PROKAR_LIPOPROTEIN"/>
    <property type="match status" value="1"/>
</dbReference>
<evidence type="ECO:0000256" key="1">
    <source>
        <dbReference type="SAM" id="Phobius"/>
    </source>
</evidence>
<dbReference type="EMBL" id="MW434264">
    <property type="protein sequence ID" value="QRW42606.1"/>
    <property type="molecule type" value="Viral_cRNA"/>
</dbReference>
<evidence type="ECO:0000313" key="5">
    <source>
        <dbReference type="EMBL" id="QRW42609.1"/>
    </source>
</evidence>
<name>A0A894KJ63_9ORTO</name>
<accession>A0A894KJ63</accession>
<feature type="transmembrane region" description="Helical" evidence="1">
    <location>
        <begin position="133"/>
        <end position="153"/>
    </location>
</feature>
<evidence type="ECO:0000313" key="4">
    <source>
        <dbReference type="EMBL" id="QRW42608.1"/>
    </source>
</evidence>